<evidence type="ECO:0000313" key="2">
    <source>
        <dbReference type="EMBL" id="TFJ97039.1"/>
    </source>
</evidence>
<dbReference type="EMBL" id="QXTE01000541">
    <property type="protein sequence ID" value="TFJ97039.1"/>
    <property type="molecule type" value="Genomic_DNA"/>
</dbReference>
<name>A0A4D9DNC8_9SAUR</name>
<comment type="caution">
    <text evidence="2">The sequence shown here is derived from an EMBL/GenBank/DDBJ whole genome shotgun (WGS) entry which is preliminary data.</text>
</comment>
<evidence type="ECO:0000256" key="1">
    <source>
        <dbReference type="SAM" id="MobiDB-lite"/>
    </source>
</evidence>
<accession>A0A4D9DNC8</accession>
<keyword evidence="3" id="KW-1185">Reference proteome</keyword>
<dbReference type="AlphaFoldDB" id="A0A4D9DNC8"/>
<reference evidence="2 3" key="1">
    <citation type="submission" date="2019-04" db="EMBL/GenBank/DDBJ databases">
        <title>Draft genome of the big-headed turtle Platysternon megacephalum.</title>
        <authorList>
            <person name="Gong S."/>
        </authorList>
    </citation>
    <scope>NUCLEOTIDE SEQUENCE [LARGE SCALE GENOMIC DNA]</scope>
    <source>
        <strain evidence="2">DO16091913</strain>
        <tissue evidence="2">Muscle</tissue>
    </source>
</reference>
<reference evidence="2 3" key="2">
    <citation type="submission" date="2019-04" db="EMBL/GenBank/DDBJ databases">
        <title>The genome sequence of big-headed turtle.</title>
        <authorList>
            <person name="Gong S."/>
        </authorList>
    </citation>
    <scope>NUCLEOTIDE SEQUENCE [LARGE SCALE GENOMIC DNA]</scope>
    <source>
        <strain evidence="2">DO16091913</strain>
        <tissue evidence="2">Muscle</tissue>
    </source>
</reference>
<gene>
    <name evidence="2" type="ORF">DR999_PMT21152</name>
</gene>
<proteinExistence type="predicted"/>
<dbReference type="Proteomes" id="UP000297703">
    <property type="component" value="Unassembled WGS sequence"/>
</dbReference>
<feature type="region of interest" description="Disordered" evidence="1">
    <location>
        <begin position="62"/>
        <end position="81"/>
    </location>
</feature>
<evidence type="ECO:0000313" key="3">
    <source>
        <dbReference type="Proteomes" id="UP000297703"/>
    </source>
</evidence>
<organism evidence="2 3">
    <name type="scientific">Platysternon megacephalum</name>
    <name type="common">big-headed turtle</name>
    <dbReference type="NCBI Taxonomy" id="55544"/>
    <lineage>
        <taxon>Eukaryota</taxon>
        <taxon>Metazoa</taxon>
        <taxon>Chordata</taxon>
        <taxon>Craniata</taxon>
        <taxon>Vertebrata</taxon>
        <taxon>Euteleostomi</taxon>
        <taxon>Archelosauria</taxon>
        <taxon>Testudinata</taxon>
        <taxon>Testudines</taxon>
        <taxon>Cryptodira</taxon>
        <taxon>Durocryptodira</taxon>
        <taxon>Testudinoidea</taxon>
        <taxon>Platysternidae</taxon>
        <taxon>Platysternon</taxon>
    </lineage>
</organism>
<sequence>MQKPKAYGRWKRLITSLSANAGSFPIGCLVVLSKSSSLSSKQRGFYTKSLIFKAIGDQQLNGEEAKRDQQKLSPQRLEQVDRSTREMKYWVCAKPERYFRERRTRCLEEKWVSVERTGIKPWL</sequence>
<protein>
    <submittedName>
        <fullName evidence="2">Hyaluronidase PH-20</fullName>
    </submittedName>
</protein>